<proteinExistence type="predicted"/>
<dbReference type="GeneID" id="301460934"/>
<comment type="caution">
    <text evidence="1">The sequence shown here is derived from an EMBL/GenBank/DDBJ whole genome shotgun (WGS) entry which is preliminary data.</text>
</comment>
<organism evidence="1 2">
    <name type="scientific">Treponema vincentii F0403</name>
    <dbReference type="NCBI Taxonomy" id="1125702"/>
    <lineage>
        <taxon>Bacteria</taxon>
        <taxon>Pseudomonadati</taxon>
        <taxon>Spirochaetota</taxon>
        <taxon>Spirochaetia</taxon>
        <taxon>Spirochaetales</taxon>
        <taxon>Treponemataceae</taxon>
        <taxon>Treponema</taxon>
    </lineage>
</organism>
<reference evidence="1 2" key="1">
    <citation type="submission" date="2013-04" db="EMBL/GenBank/DDBJ databases">
        <title>The Genome Sequence of Treponema vincentii F0403.</title>
        <authorList>
            <consortium name="The Broad Institute Genomics Platform"/>
            <person name="Earl A."/>
            <person name="Ward D."/>
            <person name="Feldgarden M."/>
            <person name="Gevers D."/>
            <person name="Leonetti C."/>
            <person name="Izard J."/>
            <person name="Walker B."/>
            <person name="Young S."/>
            <person name="Zeng Q."/>
            <person name="Gargeya S."/>
            <person name="Fitzgerald M."/>
            <person name="Haas B."/>
            <person name="Abouelleil A."/>
            <person name="Allen A.W."/>
            <person name="Alvarado L."/>
            <person name="Arachchi H.M."/>
            <person name="Berlin A.M."/>
            <person name="Chapman S.B."/>
            <person name="Gainer-Dewar J."/>
            <person name="Goldberg J."/>
            <person name="Griggs A."/>
            <person name="Gujja S."/>
            <person name="Hansen M."/>
            <person name="Howarth C."/>
            <person name="Imamovic A."/>
            <person name="Ireland A."/>
            <person name="Larimer J."/>
            <person name="McCowan C."/>
            <person name="Murphy C."/>
            <person name="Pearson M."/>
            <person name="Poon T.W."/>
            <person name="Priest M."/>
            <person name="Roberts A."/>
            <person name="Saif S."/>
            <person name="Shea T."/>
            <person name="Sisk P."/>
            <person name="Sykes S."/>
            <person name="Wortman J."/>
            <person name="Nusbaum C."/>
            <person name="Birren B."/>
        </authorList>
    </citation>
    <scope>NUCLEOTIDE SEQUENCE [LARGE SCALE GENOMIC DNA]</scope>
    <source>
        <strain evidence="1 2">F0403</strain>
    </source>
</reference>
<dbReference type="RefSeq" id="WP_016518265.1">
    <property type="nucleotide sequence ID" value="NZ_KE332512.1"/>
</dbReference>
<evidence type="ECO:0000313" key="2">
    <source>
        <dbReference type="Proteomes" id="UP000014605"/>
    </source>
</evidence>
<dbReference type="EMBL" id="ATFC01000003">
    <property type="protein sequence ID" value="EPF47469.1"/>
    <property type="molecule type" value="Genomic_DNA"/>
</dbReference>
<keyword evidence="2" id="KW-1185">Reference proteome</keyword>
<evidence type="ECO:0000313" key="1">
    <source>
        <dbReference type="EMBL" id="EPF47469.1"/>
    </source>
</evidence>
<protein>
    <submittedName>
        <fullName evidence="1">Uncharacterized protein</fullName>
    </submittedName>
</protein>
<dbReference type="AlphaFoldDB" id="S3MEH2"/>
<dbReference type="PATRIC" id="fig|1125702.3.peg.783"/>
<name>S3MEH2_9SPIR</name>
<accession>S3MEH2</accession>
<gene>
    <name evidence="1" type="ORF">HMPREF1222_00746</name>
</gene>
<dbReference type="Proteomes" id="UP000014605">
    <property type="component" value="Unassembled WGS sequence"/>
</dbReference>
<dbReference type="HOGENOM" id="CLU_1219260_0_0_12"/>
<sequence>MKQKFRFFKRFQAKAYAGGILAVFALLALVVGLSACGMGNTPNRTDQFEPDEGKLPPAAELEEISEADVLGRYQGSTYVQMDGKQYGPYTEKIRLGRTSVGNNLFFRAEKTVYENMPVDIGYEFEKTALSDTEFTLTPASDGKSFSFEGKNGSLSFYPKRSDEPRTVPSQTSIKGFIYKKDGKVYIHFHVEYDTVATRKTFPTIPEGSHNSMSSAMNAGVKQ</sequence>